<dbReference type="Proteomes" id="UP000002872">
    <property type="component" value="Unassembled WGS sequence"/>
</dbReference>
<name>I3EEN2_NEMP3</name>
<proteinExistence type="predicted"/>
<accession>I3EEN2</accession>
<reference evidence="1" key="1">
    <citation type="submission" date="2011-01" db="EMBL/GenBank/DDBJ databases">
        <title>The Genome Sequence of Nematocida parisii strain ERTm3.</title>
        <authorList>
            <consortium name="The Broad Institute Genome Sequencing Platform"/>
            <consortium name="The Broad Institute Genome Sequencing Center for Infectious Disease"/>
            <person name="Cuomo C."/>
            <person name="Troemel E."/>
            <person name="Young S.K."/>
            <person name="Zeng Q."/>
            <person name="Gargeya S."/>
            <person name="Fitzgerald M."/>
            <person name="Haas B."/>
            <person name="Abouelleil A."/>
            <person name="Alvarado L."/>
            <person name="Arachchi H.M."/>
            <person name="Berlin A."/>
            <person name="Chapman S.B."/>
            <person name="Gearin G."/>
            <person name="Goldberg J."/>
            <person name="Griggs A."/>
            <person name="Gujja S."/>
            <person name="Hansen M."/>
            <person name="Heiman D."/>
            <person name="Howarth C."/>
            <person name="Larimer J."/>
            <person name="Lui A."/>
            <person name="MacDonald P.J.P."/>
            <person name="McCowen C."/>
            <person name="Montmayeur A."/>
            <person name="Murphy C."/>
            <person name="Neiman D."/>
            <person name="Pearson M."/>
            <person name="Priest M."/>
            <person name="Roberts A."/>
            <person name="Saif S."/>
            <person name="Shea T."/>
            <person name="Sisk P."/>
            <person name="Stolte C."/>
            <person name="Sykes S."/>
            <person name="Wortman J."/>
            <person name="Nusbaum C."/>
            <person name="Birren B."/>
        </authorList>
    </citation>
    <scope>NUCLEOTIDE SEQUENCE</scope>
    <source>
        <strain evidence="1">ERTm3</strain>
    </source>
</reference>
<dbReference type="AlphaFoldDB" id="I3EEN2"/>
<evidence type="ECO:0000313" key="1">
    <source>
        <dbReference type="EMBL" id="EIJ87679.1"/>
    </source>
</evidence>
<evidence type="ECO:0000313" key="2">
    <source>
        <dbReference type="Proteomes" id="UP000002872"/>
    </source>
</evidence>
<gene>
    <name evidence="1" type="ORF">NEQG_02226</name>
</gene>
<organism evidence="1 2">
    <name type="scientific">Nematocida parisii (strain ERTm3)</name>
    <name type="common">Nematode killer fungus</name>
    <dbReference type="NCBI Taxonomy" id="935791"/>
    <lineage>
        <taxon>Eukaryota</taxon>
        <taxon>Fungi</taxon>
        <taxon>Fungi incertae sedis</taxon>
        <taxon>Microsporidia</taxon>
        <taxon>Nematocida</taxon>
    </lineage>
</organism>
<dbReference type="EMBL" id="GL870881">
    <property type="protein sequence ID" value="EIJ87679.1"/>
    <property type="molecule type" value="Genomic_DNA"/>
</dbReference>
<sequence length="72" mass="8087">MTYSRGVTLPPPCYVVKREKRAKGASSLLYLRSGLSLRGHGVKGRSCVRTGDEIKPLMLLWVSFLNYEKNSD</sequence>
<dbReference type="VEuPathDB" id="MicrosporidiaDB:NEQG_02226"/>
<dbReference type="HOGENOM" id="CLU_2722774_0_0_1"/>
<dbReference type="InParanoid" id="I3EEN2"/>
<protein>
    <submittedName>
        <fullName evidence="1">Uncharacterized protein</fullName>
    </submittedName>
</protein>
<keyword evidence="2" id="KW-1185">Reference proteome</keyword>